<keyword evidence="3 4" id="KW-0408">Iron</keyword>
<feature type="coiled-coil region" evidence="5">
    <location>
        <begin position="351"/>
        <end position="385"/>
    </location>
</feature>
<reference evidence="6 7" key="1">
    <citation type="journal article" date="2018" name="Mol. Biol. Evol.">
        <title>Broad Genomic Sampling Reveals a Smut Pathogenic Ancestry of the Fungal Clade Ustilaginomycotina.</title>
        <authorList>
            <person name="Kijpornyongpan T."/>
            <person name="Mondo S.J."/>
            <person name="Barry K."/>
            <person name="Sandor L."/>
            <person name="Lee J."/>
            <person name="Lipzen A."/>
            <person name="Pangilinan J."/>
            <person name="LaButti K."/>
            <person name="Hainaut M."/>
            <person name="Henrissat B."/>
            <person name="Grigoriev I.V."/>
            <person name="Spatafora J.W."/>
            <person name="Aime M.C."/>
        </authorList>
    </citation>
    <scope>NUCLEOTIDE SEQUENCE [LARGE SCALE GENOMIC DNA]</scope>
    <source>
        <strain evidence="6 7">MCA 3882</strain>
    </source>
</reference>
<dbReference type="SUPFAM" id="SSF140959">
    <property type="entry name" value="Indolic compounds 2,3-dioxygenase-like"/>
    <property type="match status" value="1"/>
</dbReference>
<comment type="similarity">
    <text evidence="1">Belongs to the indoleamine 2,3-dioxygenase family.</text>
</comment>
<dbReference type="GO" id="GO:0005737">
    <property type="term" value="C:cytoplasm"/>
    <property type="evidence" value="ECO:0007669"/>
    <property type="project" value="TreeGrafter"/>
</dbReference>
<dbReference type="GO" id="GO:0019441">
    <property type="term" value="P:L-tryptophan catabolic process to kynurenine"/>
    <property type="evidence" value="ECO:0007669"/>
    <property type="project" value="InterPro"/>
</dbReference>
<protein>
    <submittedName>
        <fullName evidence="6">Indoleamine 2,3-dioxygenase</fullName>
    </submittedName>
</protein>
<evidence type="ECO:0000256" key="3">
    <source>
        <dbReference type="ARBA" id="ARBA00023004"/>
    </source>
</evidence>
<keyword evidence="7" id="KW-1185">Reference proteome</keyword>
<dbReference type="GO" id="GO:0046872">
    <property type="term" value="F:metal ion binding"/>
    <property type="evidence" value="ECO:0007669"/>
    <property type="project" value="UniProtKB-KW"/>
</dbReference>
<dbReference type="Proteomes" id="UP000245771">
    <property type="component" value="Unassembled WGS sequence"/>
</dbReference>
<organism evidence="6 7">
    <name type="scientific">Meira miltonrushii</name>
    <dbReference type="NCBI Taxonomy" id="1280837"/>
    <lineage>
        <taxon>Eukaryota</taxon>
        <taxon>Fungi</taxon>
        <taxon>Dikarya</taxon>
        <taxon>Basidiomycota</taxon>
        <taxon>Ustilaginomycotina</taxon>
        <taxon>Exobasidiomycetes</taxon>
        <taxon>Exobasidiales</taxon>
        <taxon>Brachybasidiaceae</taxon>
        <taxon>Meira</taxon>
    </lineage>
</organism>
<accession>A0A316VEY4</accession>
<proteinExistence type="inferred from homology"/>
<dbReference type="STRING" id="1280837.A0A316VEY4"/>
<dbReference type="GO" id="GO:0020037">
    <property type="term" value="F:heme binding"/>
    <property type="evidence" value="ECO:0007669"/>
    <property type="project" value="InterPro"/>
</dbReference>
<name>A0A316VEY4_9BASI</name>
<gene>
    <name evidence="6" type="ORF">FA14DRAFT_146349</name>
</gene>
<evidence type="ECO:0000256" key="1">
    <source>
        <dbReference type="ARBA" id="ARBA00007119"/>
    </source>
</evidence>
<keyword evidence="5" id="KW-0175">Coiled coil</keyword>
<feature type="binding site" description="proximal binding residue" evidence="4">
    <location>
        <position position="386"/>
    </location>
    <ligand>
        <name>heme b</name>
        <dbReference type="ChEBI" id="CHEBI:60344"/>
    </ligand>
    <ligandPart>
        <name>Fe</name>
        <dbReference type="ChEBI" id="CHEBI:18248"/>
    </ligandPart>
</feature>
<dbReference type="InParanoid" id="A0A316VEY4"/>
<keyword evidence="6" id="KW-0223">Dioxygenase</keyword>
<dbReference type="RefSeq" id="XP_025356444.1">
    <property type="nucleotide sequence ID" value="XM_025497309.1"/>
</dbReference>
<dbReference type="AlphaFoldDB" id="A0A316VEY4"/>
<keyword evidence="6" id="KW-0560">Oxidoreductase</keyword>
<dbReference type="Pfam" id="PF01231">
    <property type="entry name" value="IDO"/>
    <property type="match status" value="1"/>
</dbReference>
<dbReference type="PANTHER" id="PTHR28657:SF5">
    <property type="entry name" value="INDOLEAMINE 2,3-DIOXYGENASE"/>
    <property type="match status" value="1"/>
</dbReference>
<keyword evidence="2 4" id="KW-0479">Metal-binding</keyword>
<evidence type="ECO:0000313" key="6">
    <source>
        <dbReference type="EMBL" id="PWN36142.1"/>
    </source>
</evidence>
<evidence type="ECO:0000256" key="2">
    <source>
        <dbReference type="ARBA" id="ARBA00022723"/>
    </source>
</evidence>
<dbReference type="GeneID" id="37019090"/>
<evidence type="ECO:0000256" key="5">
    <source>
        <dbReference type="SAM" id="Coils"/>
    </source>
</evidence>
<dbReference type="OrthoDB" id="540174at2759"/>
<dbReference type="InterPro" id="IPR000898">
    <property type="entry name" value="Indolamine_dOase"/>
</dbReference>
<dbReference type="EMBL" id="KZ819603">
    <property type="protein sequence ID" value="PWN36142.1"/>
    <property type="molecule type" value="Genomic_DNA"/>
</dbReference>
<dbReference type="GO" id="GO:0033754">
    <property type="term" value="F:indoleamine 2,3-dioxygenase activity"/>
    <property type="evidence" value="ECO:0007669"/>
    <property type="project" value="TreeGrafter"/>
</dbReference>
<keyword evidence="4" id="KW-0349">Heme</keyword>
<sequence>MPDTSTLAAADYDVDVRSGFLPPQEPVYRLQGIEEELWETALDRARSLPLRIGGGGIATTKEARKQARQWRRDIRQMLILHPSPQLTSDIRFARRAHLVLAFLVHFYMHNEQDQIDEAKGLYHGLVPASLAIPWVALSNLIDIPPVLTYATTVMWNWSLKDTEKGFTDDNLRMTTTFSGTRSEEHFYMTSVLIEKRGVEALTLMRRSLDEAFVGDTLALRRMRSYIRKLAKVLKDLQQLLHDVRTDCDPTTFYWGIRPWFNGADSYIDKDTGEKGWIYEGVEEYNGKRMLFMGPSAGQSSLIHVIDVFMGVDHSGKASAPSENGTFMERMQTYMPGHHRNFLNHLRNISFVDDEDHVMEDMETDAERLREAYNEALNSLKHLRDEHMRIATLYIVSQMRKSPPAEFANGGAKGTGGTDLVSFLRDCRKNTVNALFADSKP</sequence>
<dbReference type="PANTHER" id="PTHR28657">
    <property type="entry name" value="INDOLEAMINE 2,3-DIOXYGENASE"/>
    <property type="match status" value="1"/>
</dbReference>
<dbReference type="InterPro" id="IPR037217">
    <property type="entry name" value="Trp/Indoleamine_2_3_dOase-like"/>
</dbReference>
<dbReference type="GO" id="GO:0034354">
    <property type="term" value="P:'de novo' NAD+ biosynthetic process from L-tryptophan"/>
    <property type="evidence" value="ECO:0007669"/>
    <property type="project" value="TreeGrafter"/>
</dbReference>
<evidence type="ECO:0000313" key="7">
    <source>
        <dbReference type="Proteomes" id="UP000245771"/>
    </source>
</evidence>
<dbReference type="Gene3D" id="1.20.58.480">
    <property type="match status" value="1"/>
</dbReference>
<evidence type="ECO:0000256" key="4">
    <source>
        <dbReference type="PIRSR" id="PIRSR600898-1"/>
    </source>
</evidence>